<name>A0A9P5SAK0_9FUNG</name>
<evidence type="ECO:0000313" key="2">
    <source>
        <dbReference type="Proteomes" id="UP000696485"/>
    </source>
</evidence>
<dbReference type="EMBL" id="JAAAUY010002429">
    <property type="protein sequence ID" value="KAF9312297.1"/>
    <property type="molecule type" value="Genomic_DNA"/>
</dbReference>
<keyword evidence="2" id="KW-1185">Reference proteome</keyword>
<sequence>VRSDLRRILYERSKPVAMSLIHSFRETWGSQEELLQYLDKNYFGPSMFKDHEWQVVDVQKHWMLCYRQDISYASIDTNNYIESWHNTLKRHFFKDKQQRRPDTVIYVLAVLAVPHFQQKCIRSIVNVGKMTPAKVAELKLKQVATEHVKTRQSRGYVGAYVSQ</sequence>
<reference evidence="1" key="1">
    <citation type="journal article" date="2020" name="Fungal Divers.">
        <title>Resolving the Mortierellaceae phylogeny through synthesis of multi-gene phylogenetics and phylogenomics.</title>
        <authorList>
            <person name="Vandepol N."/>
            <person name="Liber J."/>
            <person name="Desiro A."/>
            <person name="Na H."/>
            <person name="Kennedy M."/>
            <person name="Barry K."/>
            <person name="Grigoriev I.V."/>
            <person name="Miller A.N."/>
            <person name="O'Donnell K."/>
            <person name="Stajich J.E."/>
            <person name="Bonito G."/>
        </authorList>
    </citation>
    <scope>NUCLEOTIDE SEQUENCE</scope>
    <source>
        <strain evidence="1">NVP1</strain>
    </source>
</reference>
<accession>A0A9P5SAK0</accession>
<dbReference type="Proteomes" id="UP000696485">
    <property type="component" value="Unassembled WGS sequence"/>
</dbReference>
<dbReference type="AlphaFoldDB" id="A0A9P5SAK0"/>
<organism evidence="1 2">
    <name type="scientific">Podila minutissima</name>
    <dbReference type="NCBI Taxonomy" id="64525"/>
    <lineage>
        <taxon>Eukaryota</taxon>
        <taxon>Fungi</taxon>
        <taxon>Fungi incertae sedis</taxon>
        <taxon>Mucoromycota</taxon>
        <taxon>Mortierellomycotina</taxon>
        <taxon>Mortierellomycetes</taxon>
        <taxon>Mortierellales</taxon>
        <taxon>Mortierellaceae</taxon>
        <taxon>Podila</taxon>
    </lineage>
</organism>
<feature type="non-terminal residue" evidence="1">
    <location>
        <position position="163"/>
    </location>
</feature>
<evidence type="ECO:0000313" key="1">
    <source>
        <dbReference type="EMBL" id="KAF9312297.1"/>
    </source>
</evidence>
<comment type="caution">
    <text evidence="1">The sequence shown here is derived from an EMBL/GenBank/DDBJ whole genome shotgun (WGS) entry which is preliminary data.</text>
</comment>
<protein>
    <submittedName>
        <fullName evidence="1">Uncharacterized protein</fullName>
    </submittedName>
</protein>
<gene>
    <name evidence="1" type="ORF">BG006_004398</name>
</gene>
<proteinExistence type="predicted"/>
<feature type="non-terminal residue" evidence="1">
    <location>
        <position position="1"/>
    </location>
</feature>